<keyword evidence="1" id="KW-0812">Transmembrane</keyword>
<keyword evidence="1" id="KW-1133">Transmembrane helix</keyword>
<feature type="transmembrane region" description="Helical" evidence="1">
    <location>
        <begin position="46"/>
        <end position="67"/>
    </location>
</feature>
<feature type="transmembrane region" description="Helical" evidence="1">
    <location>
        <begin position="223"/>
        <end position="242"/>
    </location>
</feature>
<keyword evidence="1" id="KW-0472">Membrane</keyword>
<dbReference type="AlphaFoldDB" id="A0A927WBE3"/>
<feature type="transmembrane region" description="Helical" evidence="1">
    <location>
        <begin position="198"/>
        <end position="217"/>
    </location>
</feature>
<comment type="caution">
    <text evidence="2">The sequence shown here is derived from an EMBL/GenBank/DDBJ whole genome shotgun (WGS) entry which is preliminary data.</text>
</comment>
<gene>
    <name evidence="2" type="ORF">E7215_03130</name>
</gene>
<protein>
    <submittedName>
        <fullName evidence="2">Uncharacterized protein</fullName>
    </submittedName>
</protein>
<name>A0A927WBE3_9CLOT</name>
<feature type="transmembrane region" description="Helical" evidence="1">
    <location>
        <begin position="254"/>
        <end position="273"/>
    </location>
</feature>
<accession>A0A927WBE3</accession>
<proteinExistence type="predicted"/>
<sequence length="339" mass="39675">MDTYTLPLYQKSSLKKSLKFLYLFFVLFFLILSILIFIFITKENPIMGIVFSLILLVFSIFFMYLFINIEILKKFEIEITYEYIKITTPFIKKFALWKDIYNIQIYNYQNNPMLSFLLIKDLNKKTKSSICNNLNSLLGIPPTSFQISLNLFKDIDMEKLYNTIIMQLDKVAVNDTDVITDISNNIYNRPNNNLIKSIILSFIFTLIIGIIYGFSIYKLESNYLIIPILGSLLIISVFNKYYLEKSFKLSIRCLVGFICSLQVPISIISMLFIDLKSLLPHTKLLMILKMLKSDVKYIIYNPIDHFLLFLIFIVCFGIGFVYGRVSKKNSEENSEYLDI</sequence>
<feature type="transmembrane region" description="Helical" evidence="1">
    <location>
        <begin position="20"/>
        <end position="40"/>
    </location>
</feature>
<dbReference type="EMBL" id="SVCM01000035">
    <property type="protein sequence ID" value="MBE6059154.1"/>
    <property type="molecule type" value="Genomic_DNA"/>
</dbReference>
<feature type="transmembrane region" description="Helical" evidence="1">
    <location>
        <begin position="306"/>
        <end position="325"/>
    </location>
</feature>
<evidence type="ECO:0000313" key="3">
    <source>
        <dbReference type="Proteomes" id="UP000768462"/>
    </source>
</evidence>
<evidence type="ECO:0000313" key="2">
    <source>
        <dbReference type="EMBL" id="MBE6059154.1"/>
    </source>
</evidence>
<evidence type="ECO:0000256" key="1">
    <source>
        <dbReference type="SAM" id="Phobius"/>
    </source>
</evidence>
<reference evidence="2" key="1">
    <citation type="submission" date="2019-04" db="EMBL/GenBank/DDBJ databases">
        <title>Evolution of Biomass-Degrading Anaerobic Consortia Revealed by Metagenomics.</title>
        <authorList>
            <person name="Peng X."/>
        </authorList>
    </citation>
    <scope>NUCLEOTIDE SEQUENCE</scope>
    <source>
        <strain evidence="2">SIG254</strain>
    </source>
</reference>
<organism evidence="2 3">
    <name type="scientific">Clostridium sulfidigenes</name>
    <dbReference type="NCBI Taxonomy" id="318464"/>
    <lineage>
        <taxon>Bacteria</taxon>
        <taxon>Bacillati</taxon>
        <taxon>Bacillota</taxon>
        <taxon>Clostridia</taxon>
        <taxon>Eubacteriales</taxon>
        <taxon>Clostridiaceae</taxon>
        <taxon>Clostridium</taxon>
    </lineage>
</organism>
<dbReference type="Proteomes" id="UP000768462">
    <property type="component" value="Unassembled WGS sequence"/>
</dbReference>